<evidence type="ECO:0000313" key="3">
    <source>
        <dbReference type="Proteomes" id="UP001049176"/>
    </source>
</evidence>
<protein>
    <recommendedName>
        <fullName evidence="1">Protein kinase domain-containing protein</fullName>
    </recommendedName>
</protein>
<dbReference type="GO" id="GO:0004672">
    <property type="term" value="F:protein kinase activity"/>
    <property type="evidence" value="ECO:0007669"/>
    <property type="project" value="InterPro"/>
</dbReference>
<evidence type="ECO:0000313" key="2">
    <source>
        <dbReference type="EMBL" id="KAG7090225.1"/>
    </source>
</evidence>
<proteinExistence type="predicted"/>
<evidence type="ECO:0000259" key="1">
    <source>
        <dbReference type="PROSITE" id="PS50011"/>
    </source>
</evidence>
<keyword evidence="3" id="KW-1185">Reference proteome</keyword>
<reference evidence="2" key="1">
    <citation type="journal article" date="2021" name="Genome Biol. Evol.">
        <title>The assembled and annotated genome of the fairy-ring fungus Marasmius oreades.</title>
        <authorList>
            <person name="Hiltunen M."/>
            <person name="Ament-Velasquez S.L."/>
            <person name="Johannesson H."/>
        </authorList>
    </citation>
    <scope>NUCLEOTIDE SEQUENCE</scope>
    <source>
        <strain evidence="2">03SP1</strain>
    </source>
</reference>
<dbReference type="GO" id="GO:0007165">
    <property type="term" value="P:signal transduction"/>
    <property type="evidence" value="ECO:0007669"/>
    <property type="project" value="TreeGrafter"/>
</dbReference>
<feature type="domain" description="Protein kinase" evidence="1">
    <location>
        <begin position="1"/>
        <end position="149"/>
    </location>
</feature>
<gene>
    <name evidence="2" type="ORF">E1B28_011825</name>
</gene>
<dbReference type="EMBL" id="CM032187">
    <property type="protein sequence ID" value="KAG7090225.1"/>
    <property type="molecule type" value="Genomic_DNA"/>
</dbReference>
<dbReference type="Proteomes" id="UP001049176">
    <property type="component" value="Chromosome 7"/>
</dbReference>
<dbReference type="SUPFAM" id="SSF56112">
    <property type="entry name" value="Protein kinase-like (PK-like)"/>
    <property type="match status" value="1"/>
</dbReference>
<dbReference type="PROSITE" id="PS50011">
    <property type="entry name" value="PROTEIN_KINASE_DOM"/>
    <property type="match status" value="1"/>
</dbReference>
<dbReference type="InterPro" id="IPR001245">
    <property type="entry name" value="Ser-Thr/Tyr_kinase_cat_dom"/>
</dbReference>
<dbReference type="InterPro" id="IPR008271">
    <property type="entry name" value="Ser/Thr_kinase_AS"/>
</dbReference>
<dbReference type="InterPro" id="IPR000719">
    <property type="entry name" value="Prot_kinase_dom"/>
</dbReference>
<dbReference type="Pfam" id="PF07714">
    <property type="entry name" value="PK_Tyr_Ser-Thr"/>
    <property type="match status" value="1"/>
</dbReference>
<sequence>MDGTRQSRRLLEEILHRTSGSLFITYDIASGLSHLHSNKIVHGDLKGVNILITPDKRACIGDFGLSRVDETLTSVGSVGTVRWISPELLLSSSHSASTASSDVYAYACVCYEIFTGKIPFHELPQPAAIFAILEKKHPSCPDQSPTNCI</sequence>
<dbReference type="Gene3D" id="1.10.510.10">
    <property type="entry name" value="Transferase(Phosphotransferase) domain 1"/>
    <property type="match status" value="1"/>
</dbReference>
<dbReference type="RefSeq" id="XP_043006695.1">
    <property type="nucleotide sequence ID" value="XM_043156880.1"/>
</dbReference>
<dbReference type="AlphaFoldDB" id="A0A9P7RV37"/>
<dbReference type="GeneID" id="66080900"/>
<dbReference type="PANTHER" id="PTHR23257">
    <property type="entry name" value="SERINE-THREONINE PROTEIN KINASE"/>
    <property type="match status" value="1"/>
</dbReference>
<dbReference type="PROSITE" id="PS00108">
    <property type="entry name" value="PROTEIN_KINASE_ST"/>
    <property type="match status" value="1"/>
</dbReference>
<organism evidence="2 3">
    <name type="scientific">Marasmius oreades</name>
    <name type="common">fairy-ring Marasmius</name>
    <dbReference type="NCBI Taxonomy" id="181124"/>
    <lineage>
        <taxon>Eukaryota</taxon>
        <taxon>Fungi</taxon>
        <taxon>Dikarya</taxon>
        <taxon>Basidiomycota</taxon>
        <taxon>Agaricomycotina</taxon>
        <taxon>Agaricomycetes</taxon>
        <taxon>Agaricomycetidae</taxon>
        <taxon>Agaricales</taxon>
        <taxon>Marasmiineae</taxon>
        <taxon>Marasmiaceae</taxon>
        <taxon>Marasmius</taxon>
    </lineage>
</organism>
<dbReference type="GO" id="GO:0005524">
    <property type="term" value="F:ATP binding"/>
    <property type="evidence" value="ECO:0007669"/>
    <property type="project" value="InterPro"/>
</dbReference>
<accession>A0A9P7RV37</accession>
<dbReference type="InterPro" id="IPR050167">
    <property type="entry name" value="Ser_Thr_protein_kinase"/>
</dbReference>
<dbReference type="GO" id="GO:0005737">
    <property type="term" value="C:cytoplasm"/>
    <property type="evidence" value="ECO:0007669"/>
    <property type="project" value="TreeGrafter"/>
</dbReference>
<name>A0A9P7RV37_9AGAR</name>
<dbReference type="InterPro" id="IPR011009">
    <property type="entry name" value="Kinase-like_dom_sf"/>
</dbReference>
<dbReference type="OrthoDB" id="26722at2759"/>
<dbReference type="SMART" id="SM00220">
    <property type="entry name" value="S_TKc"/>
    <property type="match status" value="1"/>
</dbReference>
<dbReference type="KEGG" id="more:E1B28_011825"/>
<comment type="caution">
    <text evidence="2">The sequence shown here is derived from an EMBL/GenBank/DDBJ whole genome shotgun (WGS) entry which is preliminary data.</text>
</comment>